<dbReference type="AlphaFoldDB" id="A0AAV4VW30"/>
<sequence length="164" mass="19516">MFPSIFDNAFKSNESKEPSDISRQIFFESLEQTILGGRRRVAENEQINRRQSVHYLYGKRFHIQCRMSNKEWHHFVQSVLYGGRPDNSSNERQHNFPSIVIFGYFARPHNIWSLSDSCNENTCLRNRHLFPPRILWIRIPVRPRNRQENSAPKGTLHLLIQIRI</sequence>
<organism evidence="1 2">
    <name type="scientific">Caerostris extrusa</name>
    <name type="common">Bark spider</name>
    <name type="synonym">Caerostris bankana</name>
    <dbReference type="NCBI Taxonomy" id="172846"/>
    <lineage>
        <taxon>Eukaryota</taxon>
        <taxon>Metazoa</taxon>
        <taxon>Ecdysozoa</taxon>
        <taxon>Arthropoda</taxon>
        <taxon>Chelicerata</taxon>
        <taxon>Arachnida</taxon>
        <taxon>Araneae</taxon>
        <taxon>Araneomorphae</taxon>
        <taxon>Entelegynae</taxon>
        <taxon>Araneoidea</taxon>
        <taxon>Araneidae</taxon>
        <taxon>Caerostris</taxon>
    </lineage>
</organism>
<name>A0AAV4VW30_CAEEX</name>
<evidence type="ECO:0000313" key="2">
    <source>
        <dbReference type="Proteomes" id="UP001054945"/>
    </source>
</evidence>
<accession>A0AAV4VW30</accession>
<proteinExistence type="predicted"/>
<protein>
    <submittedName>
        <fullName evidence="1">Uncharacterized protein</fullName>
    </submittedName>
</protein>
<reference evidence="1 2" key="1">
    <citation type="submission" date="2021-06" db="EMBL/GenBank/DDBJ databases">
        <title>Caerostris extrusa draft genome.</title>
        <authorList>
            <person name="Kono N."/>
            <person name="Arakawa K."/>
        </authorList>
    </citation>
    <scope>NUCLEOTIDE SEQUENCE [LARGE SCALE GENOMIC DNA]</scope>
</reference>
<dbReference type="Proteomes" id="UP001054945">
    <property type="component" value="Unassembled WGS sequence"/>
</dbReference>
<comment type="caution">
    <text evidence="1">The sequence shown here is derived from an EMBL/GenBank/DDBJ whole genome shotgun (WGS) entry which is preliminary data.</text>
</comment>
<dbReference type="EMBL" id="BPLR01015151">
    <property type="protein sequence ID" value="GIY73981.1"/>
    <property type="molecule type" value="Genomic_DNA"/>
</dbReference>
<keyword evidence="2" id="KW-1185">Reference proteome</keyword>
<gene>
    <name evidence="1" type="ORF">CEXT_632811</name>
</gene>
<evidence type="ECO:0000313" key="1">
    <source>
        <dbReference type="EMBL" id="GIY73981.1"/>
    </source>
</evidence>